<name>A0A7J7KK00_BUGNE</name>
<keyword evidence="8" id="KW-1185">Reference proteome</keyword>
<dbReference type="PANTHER" id="PTHR24348:SF22">
    <property type="entry name" value="NON-SPECIFIC SERINE_THREONINE PROTEIN KINASE"/>
    <property type="match status" value="1"/>
</dbReference>
<organism evidence="7 8">
    <name type="scientific">Bugula neritina</name>
    <name type="common">Brown bryozoan</name>
    <name type="synonym">Sertularia neritina</name>
    <dbReference type="NCBI Taxonomy" id="10212"/>
    <lineage>
        <taxon>Eukaryota</taxon>
        <taxon>Metazoa</taxon>
        <taxon>Spiralia</taxon>
        <taxon>Lophotrochozoa</taxon>
        <taxon>Bryozoa</taxon>
        <taxon>Gymnolaemata</taxon>
        <taxon>Cheilostomatida</taxon>
        <taxon>Flustrina</taxon>
        <taxon>Buguloidea</taxon>
        <taxon>Bugulidae</taxon>
        <taxon>Bugula</taxon>
    </lineage>
</organism>
<comment type="caution">
    <text evidence="7">The sequence shown here is derived from an EMBL/GenBank/DDBJ whole genome shotgun (WGS) entry which is preliminary data.</text>
</comment>
<dbReference type="GO" id="GO:0000407">
    <property type="term" value="C:phagophore assembly site"/>
    <property type="evidence" value="ECO:0007669"/>
    <property type="project" value="TreeGrafter"/>
</dbReference>
<dbReference type="InterPro" id="IPR011009">
    <property type="entry name" value="Kinase-like_dom_sf"/>
</dbReference>
<evidence type="ECO:0000256" key="2">
    <source>
        <dbReference type="ARBA" id="ARBA00022741"/>
    </source>
</evidence>
<dbReference type="GO" id="GO:0005524">
    <property type="term" value="F:ATP binding"/>
    <property type="evidence" value="ECO:0007669"/>
    <property type="project" value="UniProtKB-KW"/>
</dbReference>
<evidence type="ECO:0000256" key="5">
    <source>
        <dbReference type="SAM" id="MobiDB-lite"/>
    </source>
</evidence>
<dbReference type="GO" id="GO:0000045">
    <property type="term" value="P:autophagosome assembly"/>
    <property type="evidence" value="ECO:0007669"/>
    <property type="project" value="TreeGrafter"/>
</dbReference>
<keyword evidence="2" id="KW-0547">Nucleotide-binding</keyword>
<dbReference type="GO" id="GO:0016020">
    <property type="term" value="C:membrane"/>
    <property type="evidence" value="ECO:0007669"/>
    <property type="project" value="TreeGrafter"/>
</dbReference>
<dbReference type="GO" id="GO:0010506">
    <property type="term" value="P:regulation of autophagy"/>
    <property type="evidence" value="ECO:0007669"/>
    <property type="project" value="InterPro"/>
</dbReference>
<dbReference type="GO" id="GO:0005829">
    <property type="term" value="C:cytosol"/>
    <property type="evidence" value="ECO:0007669"/>
    <property type="project" value="TreeGrafter"/>
</dbReference>
<evidence type="ECO:0000313" key="7">
    <source>
        <dbReference type="EMBL" id="KAF6038909.1"/>
    </source>
</evidence>
<proteinExistence type="predicted"/>
<dbReference type="AlphaFoldDB" id="A0A7J7KK00"/>
<dbReference type="GO" id="GO:0005776">
    <property type="term" value="C:autophagosome"/>
    <property type="evidence" value="ECO:0007669"/>
    <property type="project" value="TreeGrafter"/>
</dbReference>
<dbReference type="Proteomes" id="UP000593567">
    <property type="component" value="Unassembled WGS sequence"/>
</dbReference>
<dbReference type="OrthoDB" id="1668230at2759"/>
<keyword evidence="4" id="KW-0067">ATP-binding</keyword>
<dbReference type="InterPro" id="IPR000719">
    <property type="entry name" value="Prot_kinase_dom"/>
</dbReference>
<accession>A0A7J7KK00</accession>
<reference evidence="7" key="1">
    <citation type="submission" date="2020-06" db="EMBL/GenBank/DDBJ databases">
        <title>Draft genome of Bugula neritina, a colonial animal packing powerful symbionts and potential medicines.</title>
        <authorList>
            <person name="Rayko M."/>
        </authorList>
    </citation>
    <scope>NUCLEOTIDE SEQUENCE [LARGE SCALE GENOMIC DNA]</scope>
    <source>
        <strain evidence="7">Kwan_BN1</strain>
    </source>
</reference>
<evidence type="ECO:0000256" key="4">
    <source>
        <dbReference type="ARBA" id="ARBA00022840"/>
    </source>
</evidence>
<evidence type="ECO:0000256" key="1">
    <source>
        <dbReference type="ARBA" id="ARBA00022679"/>
    </source>
</evidence>
<dbReference type="PROSITE" id="PS00109">
    <property type="entry name" value="PROTEIN_KINASE_TYR"/>
    <property type="match status" value="1"/>
</dbReference>
<evidence type="ECO:0000259" key="6">
    <source>
        <dbReference type="PROSITE" id="PS50011"/>
    </source>
</evidence>
<dbReference type="PROSITE" id="PS50011">
    <property type="entry name" value="PROTEIN_KINASE_DOM"/>
    <property type="match status" value="1"/>
</dbReference>
<feature type="compositionally biased region" description="Basic and acidic residues" evidence="5">
    <location>
        <begin position="16"/>
        <end position="32"/>
    </location>
</feature>
<feature type="domain" description="Protein kinase" evidence="6">
    <location>
        <begin position="53"/>
        <end position="323"/>
    </location>
</feature>
<protein>
    <recommendedName>
        <fullName evidence="6">Protein kinase domain-containing protein</fullName>
    </recommendedName>
</protein>
<sequence>MAGNDQPSQWKSLSQRLRDKGQLEGTDEEGKKYRILNEENTANNQAGQHITLALKVPRFGEGGFALVYRGTKIEGGKGETRICLKQAREDRTGRALKNEIKHFGKLGAGKAHENIIQMLFTCKVGEEEFIGLEFFEGKDLHQLVSTEHERNSSVRSLAHQHHISVILCQQAQVIKFLQDKKIIHRDFTPANILYNPSSQISKLIDFGLACSVGDKIDGCTPEYAAPEILLEEPCDQTVDVYGLGATLAHLVTLQTPWHSLSAVYLTMYGRGLMYADSLKKGSSEAAAVERLVNILITEAIRKELKRFKKDDGTSSYMVVQKELGQAAEDFDDKLLKIHKGYDVLRQR</sequence>
<keyword evidence="3" id="KW-0418">Kinase</keyword>
<dbReference type="Pfam" id="PF00069">
    <property type="entry name" value="Pkinase"/>
    <property type="match status" value="1"/>
</dbReference>
<evidence type="ECO:0000313" key="8">
    <source>
        <dbReference type="Proteomes" id="UP000593567"/>
    </source>
</evidence>
<gene>
    <name evidence="7" type="ORF">EB796_002777</name>
</gene>
<feature type="region of interest" description="Disordered" evidence="5">
    <location>
        <begin position="1"/>
        <end position="32"/>
    </location>
</feature>
<dbReference type="GO" id="GO:0004674">
    <property type="term" value="F:protein serine/threonine kinase activity"/>
    <property type="evidence" value="ECO:0007669"/>
    <property type="project" value="InterPro"/>
</dbReference>
<dbReference type="EMBL" id="VXIV02000330">
    <property type="protein sequence ID" value="KAF6038909.1"/>
    <property type="molecule type" value="Genomic_DNA"/>
</dbReference>
<dbReference type="PANTHER" id="PTHR24348">
    <property type="entry name" value="SERINE/THREONINE-PROTEIN KINASE UNC-51-RELATED"/>
    <property type="match status" value="1"/>
</dbReference>
<keyword evidence="1" id="KW-0808">Transferase</keyword>
<evidence type="ECO:0000256" key="3">
    <source>
        <dbReference type="ARBA" id="ARBA00022777"/>
    </source>
</evidence>
<dbReference type="SUPFAM" id="SSF56112">
    <property type="entry name" value="Protein kinase-like (PK-like)"/>
    <property type="match status" value="1"/>
</dbReference>
<dbReference type="InterPro" id="IPR008266">
    <property type="entry name" value="Tyr_kinase_AS"/>
</dbReference>
<dbReference type="InterPro" id="IPR045269">
    <property type="entry name" value="Atg1-like"/>
</dbReference>
<dbReference type="Gene3D" id="1.10.510.10">
    <property type="entry name" value="Transferase(Phosphotransferase) domain 1"/>
    <property type="match status" value="1"/>
</dbReference>
<feature type="compositionally biased region" description="Polar residues" evidence="5">
    <location>
        <begin position="1"/>
        <end position="15"/>
    </location>
</feature>